<dbReference type="InterPro" id="IPR036736">
    <property type="entry name" value="ACP-like_sf"/>
</dbReference>
<dbReference type="InterPro" id="IPR029058">
    <property type="entry name" value="AB_hydrolase_fold"/>
</dbReference>
<dbReference type="InterPro" id="IPR006162">
    <property type="entry name" value="Ppantetheine_attach_site"/>
</dbReference>
<dbReference type="Gene3D" id="3.40.50.1820">
    <property type="entry name" value="alpha/beta hydrolase"/>
    <property type="match status" value="1"/>
</dbReference>
<accession>A0A7W9HJ50</accession>
<dbReference type="SUPFAM" id="SSF47336">
    <property type="entry name" value="ACP-like"/>
    <property type="match status" value="1"/>
</dbReference>
<evidence type="ECO:0000313" key="5">
    <source>
        <dbReference type="Proteomes" id="UP000552097"/>
    </source>
</evidence>
<evidence type="ECO:0000256" key="2">
    <source>
        <dbReference type="ARBA" id="ARBA00022553"/>
    </source>
</evidence>
<dbReference type="GO" id="GO:0031177">
    <property type="term" value="F:phosphopantetheine binding"/>
    <property type="evidence" value="ECO:0007669"/>
    <property type="project" value="InterPro"/>
</dbReference>
<feature type="domain" description="Carrier" evidence="3">
    <location>
        <begin position="16"/>
        <end position="89"/>
    </location>
</feature>
<dbReference type="InterPro" id="IPR001031">
    <property type="entry name" value="Thioesterase"/>
</dbReference>
<dbReference type="SMART" id="SM00823">
    <property type="entry name" value="PKS_PP"/>
    <property type="match status" value="1"/>
</dbReference>
<protein>
    <submittedName>
        <fullName evidence="4">Thioesterase domain-containing protein</fullName>
    </submittedName>
</protein>
<keyword evidence="5" id="KW-1185">Reference proteome</keyword>
<dbReference type="RefSeq" id="WP_184920521.1">
    <property type="nucleotide sequence ID" value="NZ_JACHMO010000001.1"/>
</dbReference>
<evidence type="ECO:0000259" key="3">
    <source>
        <dbReference type="PROSITE" id="PS50075"/>
    </source>
</evidence>
<comment type="caution">
    <text evidence="4">The sequence shown here is derived from an EMBL/GenBank/DDBJ whole genome shotgun (WGS) entry which is preliminary data.</text>
</comment>
<dbReference type="Pfam" id="PF00975">
    <property type="entry name" value="Thioesterase"/>
    <property type="match status" value="1"/>
</dbReference>
<dbReference type="PROSITE" id="PS00012">
    <property type="entry name" value="PHOSPHOPANTETHEINE"/>
    <property type="match status" value="1"/>
</dbReference>
<dbReference type="SUPFAM" id="SSF53474">
    <property type="entry name" value="alpha/beta-Hydrolases"/>
    <property type="match status" value="1"/>
</dbReference>
<evidence type="ECO:0000313" key="4">
    <source>
        <dbReference type="EMBL" id="MBB5803257.1"/>
    </source>
</evidence>
<keyword evidence="2" id="KW-0597">Phosphoprotein</keyword>
<proteinExistence type="predicted"/>
<name>A0A7W9HJ50_9PSEU</name>
<gene>
    <name evidence="4" type="ORF">F4560_003025</name>
</gene>
<dbReference type="AlphaFoldDB" id="A0A7W9HJ50"/>
<sequence length="361" mass="38104">MTAVDASGTRSGDVALSCRAVERAVCDVWGDVFGVEVSPYDDFYELGGDSMTIIDVVDELSRRGVRVRSSVALRHHTPARLAESLTVHADRAPVPVPPTGDVRPRSWAEVRRRPTVVAPDGAGAALVLLHSDTHPQREREAAPAWRAGRPVVGIPAPGADGPLPAGADLADIARHHVSAVLAARPHGPYPLVGFGLSAVVAFEVAGQLRRAGHEVPVLVMVEPPAAGPASGFASSTADLLALRYAALGRRFALSGSESPEEVLSRVREEGWYDVDTSPTDLSRLQLAWADLALAVRGYEPDPHAGRVVLCLDEANAPTAGGYWSALVTDPVVHLFDYGVESPAPVIGDARLAALVRAELAR</sequence>
<keyword evidence="1" id="KW-0596">Phosphopantetheine</keyword>
<dbReference type="PROSITE" id="PS50075">
    <property type="entry name" value="CARRIER"/>
    <property type="match status" value="1"/>
</dbReference>
<dbReference type="InterPro" id="IPR020806">
    <property type="entry name" value="PKS_PP-bd"/>
</dbReference>
<dbReference type="Proteomes" id="UP000552097">
    <property type="component" value="Unassembled WGS sequence"/>
</dbReference>
<dbReference type="EMBL" id="JACHMO010000001">
    <property type="protein sequence ID" value="MBB5803257.1"/>
    <property type="molecule type" value="Genomic_DNA"/>
</dbReference>
<dbReference type="Gene3D" id="1.10.1200.10">
    <property type="entry name" value="ACP-like"/>
    <property type="match status" value="1"/>
</dbReference>
<dbReference type="InterPro" id="IPR009081">
    <property type="entry name" value="PP-bd_ACP"/>
</dbReference>
<reference evidence="4 5" key="1">
    <citation type="submission" date="2020-08" db="EMBL/GenBank/DDBJ databases">
        <title>Sequencing the genomes of 1000 actinobacteria strains.</title>
        <authorList>
            <person name="Klenk H.-P."/>
        </authorList>
    </citation>
    <scope>NUCLEOTIDE SEQUENCE [LARGE SCALE GENOMIC DNA]</scope>
    <source>
        <strain evidence="4 5">DSM 45486</strain>
    </source>
</reference>
<organism evidence="4 5">
    <name type="scientific">Saccharothrix ecbatanensis</name>
    <dbReference type="NCBI Taxonomy" id="1105145"/>
    <lineage>
        <taxon>Bacteria</taxon>
        <taxon>Bacillati</taxon>
        <taxon>Actinomycetota</taxon>
        <taxon>Actinomycetes</taxon>
        <taxon>Pseudonocardiales</taxon>
        <taxon>Pseudonocardiaceae</taxon>
        <taxon>Saccharothrix</taxon>
    </lineage>
</organism>
<evidence type="ECO:0000256" key="1">
    <source>
        <dbReference type="ARBA" id="ARBA00022450"/>
    </source>
</evidence>
<dbReference type="Pfam" id="PF00550">
    <property type="entry name" value="PP-binding"/>
    <property type="match status" value="1"/>
</dbReference>